<dbReference type="EMBL" id="BAAASL010000006">
    <property type="protein sequence ID" value="GAA2713078.1"/>
    <property type="molecule type" value="Genomic_DNA"/>
</dbReference>
<name>A0ABP6G5P2_9ACTN</name>
<dbReference type="RefSeq" id="WP_344434339.1">
    <property type="nucleotide sequence ID" value="NZ_BAAASL010000006.1"/>
</dbReference>
<comment type="caution">
    <text evidence="1">The sequence shown here is derived from an EMBL/GenBank/DDBJ whole genome shotgun (WGS) entry which is preliminary data.</text>
</comment>
<keyword evidence="2" id="KW-1185">Reference proteome</keyword>
<gene>
    <name evidence="1" type="ORF">GCM10010315_18010</name>
</gene>
<reference evidence="2" key="1">
    <citation type="journal article" date="2019" name="Int. J. Syst. Evol. Microbiol.">
        <title>The Global Catalogue of Microorganisms (GCM) 10K type strain sequencing project: providing services to taxonomists for standard genome sequencing and annotation.</title>
        <authorList>
            <consortium name="The Broad Institute Genomics Platform"/>
            <consortium name="The Broad Institute Genome Sequencing Center for Infectious Disease"/>
            <person name="Wu L."/>
            <person name="Ma J."/>
        </authorList>
    </citation>
    <scope>NUCLEOTIDE SEQUENCE [LARGE SCALE GENOMIC DNA]</scope>
    <source>
        <strain evidence="2">JCM 4542</strain>
    </source>
</reference>
<proteinExistence type="predicted"/>
<evidence type="ECO:0000313" key="1">
    <source>
        <dbReference type="EMBL" id="GAA2713078.1"/>
    </source>
</evidence>
<protein>
    <recommendedName>
        <fullName evidence="3">Immunity protein 35 domain-containing protein</fullName>
    </recommendedName>
</protein>
<organism evidence="1 2">
    <name type="scientific">Streptomyces luteosporeus</name>
    <dbReference type="NCBI Taxonomy" id="173856"/>
    <lineage>
        <taxon>Bacteria</taxon>
        <taxon>Bacillati</taxon>
        <taxon>Actinomycetota</taxon>
        <taxon>Actinomycetes</taxon>
        <taxon>Kitasatosporales</taxon>
        <taxon>Streptomycetaceae</taxon>
        <taxon>Streptomyces</taxon>
    </lineage>
</organism>
<evidence type="ECO:0008006" key="3">
    <source>
        <dbReference type="Google" id="ProtNLM"/>
    </source>
</evidence>
<dbReference type="Proteomes" id="UP001500886">
    <property type="component" value="Unassembled WGS sequence"/>
</dbReference>
<evidence type="ECO:0000313" key="2">
    <source>
        <dbReference type="Proteomes" id="UP001500886"/>
    </source>
</evidence>
<sequence>MSSHTPEYAPRVPSTPEEAVAVARGYCPATWPDGSPMGLAVHEFDEGYLVYATGAPEPDPTRPPENLGGSHVVIAKDDGQVSFVPSFPFERAIELYRTHYRRREGQ</sequence>
<accession>A0ABP6G5P2</accession>